<dbReference type="InterPro" id="IPR006370">
    <property type="entry name" value="HB_polyprenyltransferase-like"/>
</dbReference>
<dbReference type="Gene3D" id="1.10.357.140">
    <property type="entry name" value="UbiA prenyltransferase"/>
    <property type="match status" value="1"/>
</dbReference>
<dbReference type="NCBIfam" id="TIGR01474">
    <property type="entry name" value="ubiA_proteo"/>
    <property type="match status" value="1"/>
</dbReference>
<dbReference type="PANTHER" id="PTHR11048">
    <property type="entry name" value="PRENYLTRANSFERASES"/>
    <property type="match status" value="1"/>
</dbReference>
<dbReference type="EMBL" id="AAOE01000011">
    <property type="protein sequence ID" value="EAR09331.1"/>
    <property type="molecule type" value="Genomic_DNA"/>
</dbReference>
<dbReference type="InterPro" id="IPR030470">
    <property type="entry name" value="UbiA_prenylTrfase_CS"/>
</dbReference>
<evidence type="ECO:0000256" key="13">
    <source>
        <dbReference type="NCBIfam" id="TIGR01474"/>
    </source>
</evidence>
<comment type="subcellular location">
    <subcellularLocation>
        <location evidence="12">Cell inner membrane</location>
        <topology evidence="12">Multi-pass membrane protein</topology>
    </subcellularLocation>
    <subcellularLocation>
        <location evidence="2">Membrane</location>
        <topology evidence="2">Multi-pass membrane protein</topology>
    </subcellularLocation>
</comment>
<comment type="similarity">
    <text evidence="3 12">Belongs to the UbiA prenyltransferase family.</text>
</comment>
<keyword evidence="15" id="KW-1185">Reference proteome</keyword>
<comment type="function">
    <text evidence="12">Catalyzes the prenylation of para-hydroxybenzoate (PHB) with an all-trans polyprenyl group. Mediates the second step in the final reaction sequence of ubiquinone-8 (UQ-8) biosynthesis, which is the condensation of the polyisoprenoid side chain with PHB, generating the first membrane-bound Q intermediate 3-octaprenyl-4-hydroxybenzoate.</text>
</comment>
<dbReference type="PANTHER" id="PTHR11048:SF28">
    <property type="entry name" value="4-HYDROXYBENZOATE POLYPRENYLTRANSFERASE, MITOCHONDRIAL"/>
    <property type="match status" value="1"/>
</dbReference>
<dbReference type="GO" id="GO:0006744">
    <property type="term" value="P:ubiquinone biosynthetic process"/>
    <property type="evidence" value="ECO:0007669"/>
    <property type="project" value="UniProtKB-UniRule"/>
</dbReference>
<sequence>MNKTALSHYIKLTRLDRPIGTYLLLWPTLAALWLAAQGMPPLGLVVIFTLGVLVMRSAGCVINDFADRHIDGHVKRTVARPLATGLVSAREALILFAVLVLTAFVLVMLTNAETIKMSFIALALAAAYPFMKRYTYLPQVVLGAAFAWAIPMAYTAQEVPLQETTWLWFSACVLWTVVYDTLYAMVDRDDDLKIGVRSTAILFGEYDRLMVGLLQAMTVLAWIFVGLQAELGWIWWLAVLVATGLFGYQQWLIRGRDRDACFRAFLNNHWVGLVLFIALILNYAFTF</sequence>
<gene>
    <name evidence="12" type="primary">ubiA</name>
    <name evidence="14" type="ORF">MED297_18623</name>
</gene>
<dbReference type="InterPro" id="IPR044878">
    <property type="entry name" value="UbiA_sf"/>
</dbReference>
<keyword evidence="5 12" id="KW-0997">Cell inner membrane</keyword>
<dbReference type="STRING" id="314283.MED297_18623"/>
<dbReference type="FunFam" id="1.20.120.1780:FF:000001">
    <property type="entry name" value="4-hydroxybenzoate octaprenyltransferase"/>
    <property type="match status" value="1"/>
</dbReference>
<dbReference type="GO" id="GO:0005886">
    <property type="term" value="C:plasma membrane"/>
    <property type="evidence" value="ECO:0007669"/>
    <property type="project" value="UniProtKB-SubCell"/>
</dbReference>
<keyword evidence="4 12" id="KW-1003">Cell membrane</keyword>
<keyword evidence="9 12" id="KW-0460">Magnesium</keyword>
<evidence type="ECO:0000256" key="12">
    <source>
        <dbReference type="HAMAP-Rule" id="MF_01635"/>
    </source>
</evidence>
<organism evidence="14 15">
    <name type="scientific">Reinekea blandensis MED297</name>
    <dbReference type="NCBI Taxonomy" id="314283"/>
    <lineage>
        <taxon>Bacteria</taxon>
        <taxon>Pseudomonadati</taxon>
        <taxon>Pseudomonadota</taxon>
        <taxon>Gammaproteobacteria</taxon>
        <taxon>Oceanospirillales</taxon>
        <taxon>Saccharospirillaceae</taxon>
        <taxon>Reinekea</taxon>
    </lineage>
</organism>
<dbReference type="HOGENOM" id="CLU_034879_1_0_6"/>
<feature type="transmembrane region" description="Helical" evidence="12">
    <location>
        <begin position="42"/>
        <end position="66"/>
    </location>
</feature>
<evidence type="ECO:0000256" key="6">
    <source>
        <dbReference type="ARBA" id="ARBA00022679"/>
    </source>
</evidence>
<comment type="catalytic activity">
    <reaction evidence="12">
        <text>all-trans-octaprenyl diphosphate + 4-hydroxybenzoate = 4-hydroxy-3-(all-trans-octaprenyl)benzoate + diphosphate</text>
        <dbReference type="Rhea" id="RHEA:27782"/>
        <dbReference type="ChEBI" id="CHEBI:1617"/>
        <dbReference type="ChEBI" id="CHEBI:17879"/>
        <dbReference type="ChEBI" id="CHEBI:33019"/>
        <dbReference type="ChEBI" id="CHEBI:57711"/>
        <dbReference type="EC" id="2.5.1.39"/>
    </reaction>
</comment>
<dbReference type="Gene3D" id="1.20.120.1780">
    <property type="entry name" value="UbiA prenyltransferase"/>
    <property type="match status" value="1"/>
</dbReference>
<reference evidence="14 15" key="1">
    <citation type="submission" date="2006-02" db="EMBL/GenBank/DDBJ databases">
        <authorList>
            <person name="Pinhassi J."/>
            <person name="Pedros-Alio C."/>
            <person name="Ferriera S."/>
            <person name="Johnson J."/>
            <person name="Kravitz S."/>
            <person name="Halpern A."/>
            <person name="Remington K."/>
            <person name="Beeson K."/>
            <person name="Tran B."/>
            <person name="Rogers Y.-H."/>
            <person name="Friedman R."/>
            <person name="Venter J.C."/>
        </authorList>
    </citation>
    <scope>NUCLEOTIDE SEQUENCE [LARGE SCALE GENOMIC DNA]</scope>
    <source>
        <strain evidence="14 15">MED297</strain>
    </source>
</reference>
<keyword evidence="10 12" id="KW-1133">Transmembrane helix</keyword>
<comment type="caution">
    <text evidence="14">The sequence shown here is derived from an EMBL/GenBank/DDBJ whole genome shotgun (WGS) entry which is preliminary data.</text>
</comment>
<dbReference type="RefSeq" id="WP_008044243.1">
    <property type="nucleotide sequence ID" value="NZ_CH724151.1"/>
</dbReference>
<dbReference type="AlphaFoldDB" id="A4BEZ6"/>
<dbReference type="Proteomes" id="UP000005953">
    <property type="component" value="Unassembled WGS sequence"/>
</dbReference>
<feature type="transmembrane region" description="Helical" evidence="12">
    <location>
        <begin position="206"/>
        <end position="227"/>
    </location>
</feature>
<keyword evidence="8 12" id="KW-0812">Transmembrane</keyword>
<feature type="transmembrane region" description="Helical" evidence="12">
    <location>
        <begin position="233"/>
        <end position="253"/>
    </location>
</feature>
<dbReference type="Pfam" id="PF01040">
    <property type="entry name" value="UbiA"/>
    <property type="match status" value="1"/>
</dbReference>
<dbReference type="HAMAP" id="MF_01635">
    <property type="entry name" value="UbiA"/>
    <property type="match status" value="1"/>
</dbReference>
<evidence type="ECO:0000256" key="3">
    <source>
        <dbReference type="ARBA" id="ARBA00005985"/>
    </source>
</evidence>
<evidence type="ECO:0000256" key="9">
    <source>
        <dbReference type="ARBA" id="ARBA00022842"/>
    </source>
</evidence>
<dbReference type="FunFam" id="1.10.357.140:FF:000002">
    <property type="entry name" value="4-hydroxybenzoate octaprenyltransferase"/>
    <property type="match status" value="1"/>
</dbReference>
<comment type="cofactor">
    <cofactor evidence="1 12">
        <name>Mg(2+)</name>
        <dbReference type="ChEBI" id="CHEBI:18420"/>
    </cofactor>
</comment>
<comment type="pathway">
    <text evidence="12">Cofactor biosynthesis; ubiquinone biosynthesis.</text>
</comment>
<dbReference type="CDD" id="cd13959">
    <property type="entry name" value="PT_UbiA_COQ2"/>
    <property type="match status" value="1"/>
</dbReference>
<keyword evidence="7 12" id="KW-0831">Ubiquinone biosynthesis</keyword>
<feature type="transmembrane region" description="Helical" evidence="12">
    <location>
        <begin position="265"/>
        <end position="285"/>
    </location>
</feature>
<dbReference type="UniPathway" id="UPA00232"/>
<feature type="transmembrane region" description="Helical" evidence="12">
    <location>
        <begin position="166"/>
        <end position="186"/>
    </location>
</feature>
<evidence type="ECO:0000256" key="1">
    <source>
        <dbReference type="ARBA" id="ARBA00001946"/>
    </source>
</evidence>
<evidence type="ECO:0000313" key="14">
    <source>
        <dbReference type="EMBL" id="EAR09331.1"/>
    </source>
</evidence>
<keyword evidence="6 12" id="KW-0808">Transferase</keyword>
<evidence type="ECO:0000256" key="5">
    <source>
        <dbReference type="ARBA" id="ARBA00022519"/>
    </source>
</evidence>
<evidence type="ECO:0000256" key="8">
    <source>
        <dbReference type="ARBA" id="ARBA00022692"/>
    </source>
</evidence>
<feature type="transmembrane region" description="Helical" evidence="12">
    <location>
        <begin position="87"/>
        <end position="109"/>
    </location>
</feature>
<dbReference type="InterPro" id="IPR000537">
    <property type="entry name" value="UbiA_prenyltransferase"/>
</dbReference>
<evidence type="ECO:0000256" key="7">
    <source>
        <dbReference type="ARBA" id="ARBA00022688"/>
    </source>
</evidence>
<name>A4BEZ6_9GAMM</name>
<evidence type="ECO:0000256" key="11">
    <source>
        <dbReference type="ARBA" id="ARBA00023136"/>
    </source>
</evidence>
<proteinExistence type="inferred from homology"/>
<dbReference type="GO" id="GO:0008412">
    <property type="term" value="F:4-hydroxybenzoate polyprenyltransferase activity"/>
    <property type="evidence" value="ECO:0007669"/>
    <property type="project" value="UniProtKB-UniRule"/>
</dbReference>
<dbReference type="PROSITE" id="PS00943">
    <property type="entry name" value="UBIA"/>
    <property type="match status" value="1"/>
</dbReference>
<accession>A4BEZ6</accession>
<evidence type="ECO:0000256" key="10">
    <source>
        <dbReference type="ARBA" id="ARBA00022989"/>
    </source>
</evidence>
<keyword evidence="11 12" id="KW-0472">Membrane</keyword>
<evidence type="ECO:0000256" key="2">
    <source>
        <dbReference type="ARBA" id="ARBA00004141"/>
    </source>
</evidence>
<protein>
    <recommendedName>
        <fullName evidence="12 13">4-hydroxybenzoate octaprenyltransferase</fullName>
        <ecNumber evidence="12 13">2.5.1.39</ecNumber>
    </recommendedName>
    <alternativeName>
        <fullName evidence="12">4-HB polyprenyltransferase</fullName>
    </alternativeName>
</protein>
<dbReference type="InterPro" id="IPR039653">
    <property type="entry name" value="Prenyltransferase"/>
</dbReference>
<evidence type="ECO:0000256" key="4">
    <source>
        <dbReference type="ARBA" id="ARBA00022475"/>
    </source>
</evidence>
<evidence type="ECO:0000313" key="15">
    <source>
        <dbReference type="Proteomes" id="UP000005953"/>
    </source>
</evidence>
<feature type="transmembrane region" description="Helical" evidence="12">
    <location>
        <begin position="136"/>
        <end position="154"/>
    </location>
</feature>
<dbReference type="EC" id="2.5.1.39" evidence="12 13"/>